<proteinExistence type="predicted"/>
<protein>
    <recommendedName>
        <fullName evidence="2">Oocyst wall protein</fullName>
    </recommendedName>
</protein>
<accession>A0A0G4H5Y0</accession>
<reference evidence="1" key="1">
    <citation type="submission" date="2014-11" db="EMBL/GenBank/DDBJ databases">
        <authorList>
            <person name="Otto D Thomas"/>
            <person name="Naeem Raeece"/>
        </authorList>
    </citation>
    <scope>NUCLEOTIDE SEQUENCE</scope>
</reference>
<dbReference type="AlphaFoldDB" id="A0A0G4H5Y0"/>
<dbReference type="PhylomeDB" id="A0A0G4H5Y0"/>
<name>A0A0G4H5Y0_9ALVE</name>
<evidence type="ECO:0000313" key="1">
    <source>
        <dbReference type="EMBL" id="CEM39254.1"/>
    </source>
</evidence>
<gene>
    <name evidence="1" type="ORF">Cvel_24826</name>
</gene>
<evidence type="ECO:0008006" key="2">
    <source>
        <dbReference type="Google" id="ProtNLM"/>
    </source>
</evidence>
<organism evidence="1">
    <name type="scientific">Chromera velia CCMP2878</name>
    <dbReference type="NCBI Taxonomy" id="1169474"/>
    <lineage>
        <taxon>Eukaryota</taxon>
        <taxon>Sar</taxon>
        <taxon>Alveolata</taxon>
        <taxon>Colpodellida</taxon>
        <taxon>Chromeraceae</taxon>
        <taxon>Chromera</taxon>
    </lineage>
</organism>
<dbReference type="EMBL" id="CDMZ01001917">
    <property type="protein sequence ID" value="CEM39254.1"/>
    <property type="molecule type" value="Genomic_DNA"/>
</dbReference>
<dbReference type="VEuPathDB" id="CryptoDB:Cvel_24826"/>
<sequence>MMKDHCLVRGEPEVIKPVYEHPDYTCPKGYVYDHKECVLETEVGVDYICDKGWELDGHKCYMYETTGPVCKRGILTGGACVQTDLASPEPKCPHGTDFDGKGACVTEVTEKPTMVCEKGYYLTKHDKCEAKVMIQAAPLKKGQTVPFKCHGHTDEKGNCYQIHETKASPVCDKGYELMGHKCVSIVSVAPDLECPHGFETSAVGKKADCVKTKVWDAKCPHGFDEDGKGGCVKVHKSRAAKVCPKGYDQKHSSCVSIDIKPATPVCAKEFQLTKDGECMIPGYSVPGADKTYPIDYDCPHGFDLDEKNLVCRSYEKSKPMVVCEKGYELDGKKCIATHTTNALAMCPKHFVGGKGGVCTRVTYEHPHFKCPKGTEGSHGKCYTMQEVVAHPVAAPAKGYAEPVKGKH</sequence>